<keyword evidence="1" id="KW-0812">Transmembrane</keyword>
<evidence type="ECO:0000256" key="1">
    <source>
        <dbReference type="SAM" id="Phobius"/>
    </source>
</evidence>
<organism evidence="2">
    <name type="scientific">Sulfurisphaera javensis</name>
    <dbReference type="NCBI Taxonomy" id="2049879"/>
    <lineage>
        <taxon>Archaea</taxon>
        <taxon>Thermoproteota</taxon>
        <taxon>Thermoprotei</taxon>
        <taxon>Sulfolobales</taxon>
        <taxon>Sulfolobaceae</taxon>
        <taxon>Sulfurisphaera</taxon>
    </lineage>
</organism>
<gene>
    <name evidence="2" type="ORF">SJAV_11110</name>
</gene>
<name>A0AAT9GQJ1_9CREN</name>
<dbReference type="EMBL" id="AP031322">
    <property type="protein sequence ID" value="BFH73167.1"/>
    <property type="molecule type" value="Genomic_DNA"/>
</dbReference>
<protein>
    <submittedName>
        <fullName evidence="2">Uncharacterized protein</fullName>
    </submittedName>
</protein>
<keyword evidence="1" id="KW-1133">Transmembrane helix</keyword>
<accession>A0AAT9GQJ1</accession>
<keyword evidence="1" id="KW-0472">Membrane</keyword>
<reference evidence="2" key="1">
    <citation type="submission" date="2024-03" db="EMBL/GenBank/DDBJ databases">
        <title>Complete genome sequence of Sulfurisphaera javensis strain KD-1.</title>
        <authorList>
            <person name="Sakai H."/>
            <person name="Nur N."/>
            <person name="Suwanto A."/>
            <person name="Kurosawa N."/>
        </authorList>
    </citation>
    <scope>NUCLEOTIDE SEQUENCE</scope>
    <source>
        <strain evidence="2">KD-1</strain>
    </source>
</reference>
<proteinExistence type="predicted"/>
<dbReference type="AlphaFoldDB" id="A0AAT9GQJ1"/>
<dbReference type="KEGG" id="sjv:SJAV_11110"/>
<sequence length="39" mass="4384">MDQGTILIALEITEIILAFVFVSLGISLSFKHKQYKSTK</sequence>
<evidence type="ECO:0000313" key="2">
    <source>
        <dbReference type="EMBL" id="BFH73167.1"/>
    </source>
</evidence>
<feature type="transmembrane region" description="Helical" evidence="1">
    <location>
        <begin position="6"/>
        <end position="30"/>
    </location>
</feature>